<sequence>MSTVPSNDELNLDFIDNCITEDMNSRLTREFTDKEILEAFNQMDPRKAPGIDGLSSVDVIKFYYDVLNGNKDVASLNGTMIILIPKTKDPKDMFNFRPISLCRVLYKIISKVLANRLKTTLLICIS</sequence>
<evidence type="ECO:0000313" key="2">
    <source>
        <dbReference type="Proteomes" id="UP000325315"/>
    </source>
</evidence>
<keyword evidence="1" id="KW-0695">RNA-directed DNA polymerase</keyword>
<keyword evidence="2" id="KW-1185">Reference proteome</keyword>
<dbReference type="PANTHER" id="PTHR31635:SF196">
    <property type="entry name" value="REVERSE TRANSCRIPTASE DOMAIN-CONTAINING PROTEIN-RELATED"/>
    <property type="match status" value="1"/>
</dbReference>
<reference evidence="2" key="1">
    <citation type="journal article" date="2019" name="Plant Biotechnol. J.">
        <title>Genome sequencing of the Australian wild diploid species Gossypium australe highlights disease resistance and delayed gland morphogenesis.</title>
        <authorList>
            <person name="Cai Y."/>
            <person name="Cai X."/>
            <person name="Wang Q."/>
            <person name="Wang P."/>
            <person name="Zhang Y."/>
            <person name="Cai C."/>
            <person name="Xu Y."/>
            <person name="Wang K."/>
            <person name="Zhou Z."/>
            <person name="Wang C."/>
            <person name="Geng S."/>
            <person name="Li B."/>
            <person name="Dong Q."/>
            <person name="Hou Y."/>
            <person name="Wang H."/>
            <person name="Ai P."/>
            <person name="Liu Z."/>
            <person name="Yi F."/>
            <person name="Sun M."/>
            <person name="An G."/>
            <person name="Cheng J."/>
            <person name="Zhang Y."/>
            <person name="Shi Q."/>
            <person name="Xie Y."/>
            <person name="Shi X."/>
            <person name="Chang Y."/>
            <person name="Huang F."/>
            <person name="Chen Y."/>
            <person name="Hong S."/>
            <person name="Mi L."/>
            <person name="Sun Q."/>
            <person name="Zhang L."/>
            <person name="Zhou B."/>
            <person name="Peng R."/>
            <person name="Zhang X."/>
            <person name="Liu F."/>
        </authorList>
    </citation>
    <scope>NUCLEOTIDE SEQUENCE [LARGE SCALE GENOMIC DNA]</scope>
    <source>
        <strain evidence="2">cv. PA1801</strain>
    </source>
</reference>
<comment type="caution">
    <text evidence="1">The sequence shown here is derived from an EMBL/GenBank/DDBJ whole genome shotgun (WGS) entry which is preliminary data.</text>
</comment>
<dbReference type="Proteomes" id="UP000325315">
    <property type="component" value="Unassembled WGS sequence"/>
</dbReference>
<dbReference type="GO" id="GO:0003964">
    <property type="term" value="F:RNA-directed DNA polymerase activity"/>
    <property type="evidence" value="ECO:0007669"/>
    <property type="project" value="UniProtKB-KW"/>
</dbReference>
<keyword evidence="1" id="KW-0548">Nucleotidyltransferase</keyword>
<dbReference type="AlphaFoldDB" id="A0A5B6WRC4"/>
<name>A0A5B6WRC4_9ROSI</name>
<organism evidence="1 2">
    <name type="scientific">Gossypium australe</name>
    <dbReference type="NCBI Taxonomy" id="47621"/>
    <lineage>
        <taxon>Eukaryota</taxon>
        <taxon>Viridiplantae</taxon>
        <taxon>Streptophyta</taxon>
        <taxon>Embryophyta</taxon>
        <taxon>Tracheophyta</taxon>
        <taxon>Spermatophyta</taxon>
        <taxon>Magnoliopsida</taxon>
        <taxon>eudicotyledons</taxon>
        <taxon>Gunneridae</taxon>
        <taxon>Pentapetalae</taxon>
        <taxon>rosids</taxon>
        <taxon>malvids</taxon>
        <taxon>Malvales</taxon>
        <taxon>Malvaceae</taxon>
        <taxon>Malvoideae</taxon>
        <taxon>Gossypium</taxon>
    </lineage>
</organism>
<accession>A0A5B6WRC4</accession>
<dbReference type="PANTHER" id="PTHR31635">
    <property type="entry name" value="REVERSE TRANSCRIPTASE DOMAIN-CONTAINING PROTEIN-RELATED"/>
    <property type="match status" value="1"/>
</dbReference>
<evidence type="ECO:0000313" key="1">
    <source>
        <dbReference type="EMBL" id="KAA3483392.1"/>
    </source>
</evidence>
<dbReference type="OrthoDB" id="1000116at2759"/>
<gene>
    <name evidence="1" type="ORF">EPI10_005570</name>
</gene>
<dbReference type="EMBL" id="SMMG02000002">
    <property type="protein sequence ID" value="KAA3483392.1"/>
    <property type="molecule type" value="Genomic_DNA"/>
</dbReference>
<proteinExistence type="predicted"/>
<protein>
    <submittedName>
        <fullName evidence="1">Reverse transcriptase</fullName>
    </submittedName>
</protein>
<keyword evidence="1" id="KW-0808">Transferase</keyword>